<feature type="region of interest" description="Disordered" evidence="6">
    <location>
        <begin position="97"/>
        <end position="148"/>
    </location>
</feature>
<evidence type="ECO:0000313" key="8">
    <source>
        <dbReference type="EMBL" id="KAL3797207.1"/>
    </source>
</evidence>
<feature type="compositionally biased region" description="Polar residues" evidence="6">
    <location>
        <begin position="984"/>
        <end position="995"/>
    </location>
</feature>
<gene>
    <name evidence="8" type="ORF">ACHAWO_000636</name>
</gene>
<feature type="compositionally biased region" description="Low complexity" evidence="6">
    <location>
        <begin position="1030"/>
        <end position="1043"/>
    </location>
</feature>
<evidence type="ECO:0000259" key="7">
    <source>
        <dbReference type="PROSITE" id="PS51032"/>
    </source>
</evidence>
<feature type="region of interest" description="Disordered" evidence="6">
    <location>
        <begin position="780"/>
        <end position="801"/>
    </location>
</feature>
<comment type="subcellular location">
    <subcellularLocation>
        <location evidence="1">Nucleus</location>
    </subcellularLocation>
</comment>
<proteinExistence type="predicted"/>
<dbReference type="Proteomes" id="UP001530400">
    <property type="component" value="Unassembled WGS sequence"/>
</dbReference>
<evidence type="ECO:0000313" key="9">
    <source>
        <dbReference type="Proteomes" id="UP001530400"/>
    </source>
</evidence>
<keyword evidence="2" id="KW-0805">Transcription regulation</keyword>
<feature type="compositionally biased region" description="Polar residues" evidence="6">
    <location>
        <begin position="1325"/>
        <end position="1341"/>
    </location>
</feature>
<dbReference type="EMBL" id="JALLPJ020000264">
    <property type="protein sequence ID" value="KAL3797207.1"/>
    <property type="molecule type" value="Genomic_DNA"/>
</dbReference>
<feature type="region of interest" description="Disordered" evidence="6">
    <location>
        <begin position="1018"/>
        <end position="1122"/>
    </location>
</feature>
<dbReference type="InterPro" id="IPR016177">
    <property type="entry name" value="DNA-bd_dom_sf"/>
</dbReference>
<evidence type="ECO:0000256" key="3">
    <source>
        <dbReference type="ARBA" id="ARBA00023125"/>
    </source>
</evidence>
<dbReference type="GO" id="GO:0003677">
    <property type="term" value="F:DNA binding"/>
    <property type="evidence" value="ECO:0007669"/>
    <property type="project" value="UniProtKB-KW"/>
</dbReference>
<dbReference type="Gene3D" id="3.30.730.10">
    <property type="entry name" value="AP2/ERF domain"/>
    <property type="match status" value="2"/>
</dbReference>
<protein>
    <recommendedName>
        <fullName evidence="7">AP2/ERF domain-containing protein</fullName>
    </recommendedName>
</protein>
<comment type="caution">
    <text evidence="8">The sequence shown here is derived from an EMBL/GenBank/DDBJ whole genome shotgun (WGS) entry which is preliminary data.</text>
</comment>
<dbReference type="SMART" id="SM00380">
    <property type="entry name" value="AP2"/>
    <property type="match status" value="1"/>
</dbReference>
<dbReference type="SUPFAM" id="SSF47676">
    <property type="entry name" value="Conserved domain common to transcription factors TFIIS, elongin A, CRSP70"/>
    <property type="match status" value="1"/>
</dbReference>
<feature type="region of interest" description="Disordered" evidence="6">
    <location>
        <begin position="165"/>
        <end position="195"/>
    </location>
</feature>
<dbReference type="PANTHER" id="PTHR31677:SF196">
    <property type="entry name" value="ETHYLENE-RESPONSIVE TRANSCRIPTION FACTOR ERF109"/>
    <property type="match status" value="1"/>
</dbReference>
<dbReference type="Gene3D" id="1.20.930.10">
    <property type="entry name" value="Conserved domain common to transcription factors TFIIS, elongin A, CRSP70"/>
    <property type="match status" value="1"/>
</dbReference>
<dbReference type="GO" id="GO:0005634">
    <property type="term" value="C:nucleus"/>
    <property type="evidence" value="ECO:0007669"/>
    <property type="project" value="UniProtKB-SubCell"/>
</dbReference>
<feature type="compositionally biased region" description="Low complexity" evidence="6">
    <location>
        <begin position="132"/>
        <end position="146"/>
    </location>
</feature>
<evidence type="ECO:0000256" key="6">
    <source>
        <dbReference type="SAM" id="MobiDB-lite"/>
    </source>
</evidence>
<dbReference type="InterPro" id="IPR001471">
    <property type="entry name" value="AP2/ERF_dom"/>
</dbReference>
<dbReference type="SUPFAM" id="SSF54171">
    <property type="entry name" value="DNA-binding domain"/>
    <property type="match status" value="2"/>
</dbReference>
<feature type="region of interest" description="Disordered" evidence="6">
    <location>
        <begin position="1312"/>
        <end position="1359"/>
    </location>
</feature>
<feature type="region of interest" description="Disordered" evidence="6">
    <location>
        <begin position="1171"/>
        <end position="1249"/>
    </location>
</feature>
<feature type="domain" description="AP2/ERF" evidence="7">
    <location>
        <begin position="522"/>
        <end position="581"/>
    </location>
</feature>
<dbReference type="InterPro" id="IPR035441">
    <property type="entry name" value="TFIIS/LEDGF_dom_sf"/>
</dbReference>
<sequence>MMGNNSSQLSPSMLASTEGVGNDLFLADMYVMRSTAEATNRAIKNADDGRQQIAISNEMDHAIETDEKSSPQNADIDAQTFEQNALSEKIADCIDNSGIGERSATREDSAIKLGRPTNPSSKKPISVRAAGSTSFSNPSSLNSTSPAVNTNHVTEINEHIHKESTMNQSSLGNHKQCTHSTNKQRSANPTTTIQKRTSTDLYEQIYARGILVHDPKYRVQHQLQAPRQLNQGLQASSQMHHLPPTDIGAPMTAESFYCAKISCYGKEYQLGEYQLYADKIKAQDDAAALVTGPFSFPAFQTPMDYLRARSIEMMQRGISIETSEPCVTVDQRIKYYLQQLSFDLGTSAKEASTANDADMLQNAAFEKNMPEVLETTNESSTSERKGAATDRGKLGIEEPAASVLAAGENTAHYKGVKPSNSKFVAMVRIKGKNPMSMGCYFLQADAALAYDRGANEFKVTGRSHGRARNFVTEEEYTHARNKELNERQLSLEVAGSVAVIEEKISQRVSELRDPSKKQKASAFRGLLVTKRANGETKYHAALYHNKKQHALGSYELECDAAWCYDEAARLWKGTSWKFNFESKNQYLQMRELEVVEKGIDSNVVDSVETVSQLIKNRLGSLTIEPIPECANADAQSESPASDIPEANADSDDKSLIEVKAPKTSKFVGVTCIKGINRYKAQIGVEKNVYSIGQYKMESDAAWCYDKALSALCLADKRTTNFVSFDQYKVARKAEEKIKGENAEDVVKVAAIIQNHIDKVVTKVELNRNVISDVALANRAENETEENEQINSPSAIPDSNDDACNQDTVQAAGMMYKIDVSNRKVIDDSGIESLPASDIPEAIADSDDLSFIATKAPKSSKFVGVTYLKGDNRYKAQIRVEKKMYSLGQYKMESDAACCYDQTLRALCLADKRTTNFVSFDQYKAAREAEEKIRGENTEGIIKVASHIQQQVDKVVANVESNRNAVSDKAGVDRAENETEENDQIDSPSAISNSNDEACDHTVQAAGIMYYVHANDSNVMDDSDRDDDKSSNNISIRPSSNPKSMKARTAYIQMPDVSPSDEAQSNKTFEETKQIHDISPSSEAENEAREYQKGQSDNARSRQVKRKHQGNQKIKKTKMSLNSQSHRALDELNAKNDALMKKWGPLFTDDDWQKPGYEEVHQTDIESMLVELRDTSRSNKRVSKSSETQVLKKKRPTASSHENKKTKRAKQDIKLVDPGISSSKDAKTLPTRSNDTHCFKKSGSASKSSPISCGICAKRFKSAADLNYHGANAVCSKATTPQLAPNDSKSSLLNDQTIDKGIPTNLLTTVATNTTAAREKPHTQKRSISLSPPTNADYQSSDSKQRNENEPEAVGTPAEISKALEPNLNAAEQAENDEHRKSQLSPTKAIYSRDVNRPELILFQPGQTGQLHFPVGCKVWWGLQPDDEGETFNHGTIHNVYFNFSSRVIVYEVQSAGQAQLNEEAGHIMLYEEDIAYAPGSQVYYSASNLLDDEASRIAGEVLYCRTTSSNNTDKVKEMVEFLQNEQNHLKANNADAECVAKIHATLIKLDTKVSVDRTILKQTGIGHIVKSISKLLAKLNNKGAELAANLVEKWRSQIAQPQFYYTLLILGENNENHLVEDVMPSHIKLIS</sequence>
<evidence type="ECO:0000256" key="4">
    <source>
        <dbReference type="ARBA" id="ARBA00023163"/>
    </source>
</evidence>
<feature type="compositionally biased region" description="Basic residues" evidence="6">
    <location>
        <begin position="1101"/>
        <end position="1117"/>
    </location>
</feature>
<accession>A0ABD3QAY1</accession>
<keyword evidence="9" id="KW-1185">Reference proteome</keyword>
<keyword evidence="4" id="KW-0804">Transcription</keyword>
<dbReference type="PANTHER" id="PTHR31677">
    <property type="entry name" value="AP2 DOMAIN CLASS TRANSCRIPTION FACTOR"/>
    <property type="match status" value="1"/>
</dbReference>
<evidence type="ECO:0000256" key="5">
    <source>
        <dbReference type="ARBA" id="ARBA00023242"/>
    </source>
</evidence>
<dbReference type="PROSITE" id="PS51032">
    <property type="entry name" value="AP2_ERF"/>
    <property type="match status" value="1"/>
</dbReference>
<reference evidence="8 9" key="1">
    <citation type="submission" date="2024-10" db="EMBL/GenBank/DDBJ databases">
        <title>Updated reference genomes for cyclostephanoid diatoms.</title>
        <authorList>
            <person name="Roberts W.R."/>
            <person name="Alverson A.J."/>
        </authorList>
    </citation>
    <scope>NUCLEOTIDE SEQUENCE [LARGE SCALE GENOMIC DNA]</scope>
    <source>
        <strain evidence="8 9">AJA010-31</strain>
    </source>
</reference>
<feature type="compositionally biased region" description="Low complexity" evidence="6">
    <location>
        <begin position="1240"/>
        <end position="1249"/>
    </location>
</feature>
<keyword evidence="3" id="KW-0238">DNA-binding</keyword>
<feature type="region of interest" description="Disordered" evidence="6">
    <location>
        <begin position="965"/>
        <end position="995"/>
    </location>
</feature>
<keyword evidence="5" id="KW-0539">Nucleus</keyword>
<dbReference type="InterPro" id="IPR017923">
    <property type="entry name" value="TFIIS_N"/>
</dbReference>
<organism evidence="8 9">
    <name type="scientific">Cyclotella atomus</name>
    <dbReference type="NCBI Taxonomy" id="382360"/>
    <lineage>
        <taxon>Eukaryota</taxon>
        <taxon>Sar</taxon>
        <taxon>Stramenopiles</taxon>
        <taxon>Ochrophyta</taxon>
        <taxon>Bacillariophyta</taxon>
        <taxon>Coscinodiscophyceae</taxon>
        <taxon>Thalassiosirophycidae</taxon>
        <taxon>Stephanodiscales</taxon>
        <taxon>Stephanodiscaceae</taxon>
        <taxon>Cyclotella</taxon>
    </lineage>
</organism>
<evidence type="ECO:0000256" key="1">
    <source>
        <dbReference type="ARBA" id="ARBA00004123"/>
    </source>
</evidence>
<name>A0ABD3QAY1_9STRA</name>
<dbReference type="InterPro" id="IPR036955">
    <property type="entry name" value="AP2/ERF_dom_sf"/>
</dbReference>
<dbReference type="Pfam" id="PF08711">
    <property type="entry name" value="Med26"/>
    <property type="match status" value="1"/>
</dbReference>
<evidence type="ECO:0000256" key="2">
    <source>
        <dbReference type="ARBA" id="ARBA00023015"/>
    </source>
</evidence>